<evidence type="ECO:0000259" key="3">
    <source>
        <dbReference type="PROSITE" id="PS50026"/>
    </source>
</evidence>
<evidence type="ECO:0000256" key="1">
    <source>
        <dbReference type="PROSITE-ProRule" id="PRU00076"/>
    </source>
</evidence>
<protein>
    <submittedName>
        <fullName evidence="4 6">Epidermal growth factor-like domain-containing protein</fullName>
    </submittedName>
</protein>
<keyword evidence="2" id="KW-0812">Transmembrane</keyword>
<dbReference type="CTD" id="36379409"/>
<proteinExistence type="predicted"/>
<dbReference type="WormBase" id="SRAE_2000170900">
    <property type="protein sequence ID" value="SRP03363"/>
    <property type="gene ID" value="WBGene00261915"/>
</dbReference>
<evidence type="ECO:0000313" key="6">
    <source>
        <dbReference type="WBParaSite" id="SRAE_2000170900.1"/>
    </source>
</evidence>
<dbReference type="InterPro" id="IPR000742">
    <property type="entry name" value="EGF"/>
</dbReference>
<dbReference type="Proteomes" id="UP000035682">
    <property type="component" value="Unplaced"/>
</dbReference>
<keyword evidence="1" id="KW-1015">Disulfide bond</keyword>
<keyword evidence="1" id="KW-0245">EGF-like domain</keyword>
<name>A0A090MYE5_STRRB</name>
<dbReference type="SUPFAM" id="SSF57196">
    <property type="entry name" value="EGF/Laminin"/>
    <property type="match status" value="1"/>
</dbReference>
<dbReference type="WBParaSite" id="SRAE_2000170900.1">
    <property type="protein sequence ID" value="SRAE_2000170900.1"/>
    <property type="gene ID" value="WBGene00261915"/>
</dbReference>
<dbReference type="PROSITE" id="PS00022">
    <property type="entry name" value="EGF_1"/>
    <property type="match status" value="1"/>
</dbReference>
<gene>
    <name evidence="4 6 7" type="ORF">SRAE_2000170900</name>
</gene>
<evidence type="ECO:0000313" key="4">
    <source>
        <dbReference type="EMBL" id="CEF67044.1"/>
    </source>
</evidence>
<dbReference type="GeneID" id="36379409"/>
<dbReference type="Gene3D" id="2.10.25.10">
    <property type="entry name" value="Laminin"/>
    <property type="match status" value="1"/>
</dbReference>
<dbReference type="AlphaFoldDB" id="A0A090MYE5"/>
<accession>A0A090MYE5</accession>
<keyword evidence="2" id="KW-1133">Transmembrane helix</keyword>
<feature type="disulfide bond" evidence="1">
    <location>
        <begin position="70"/>
        <end position="79"/>
    </location>
</feature>
<sequence>MKLYIQFYIIIVLFCTSIYCEFNEKAQTREHHAIDNSGINRTCKETKFNPCKHESQCYYTNITSEYFCKCNECYSGQFCQDKVCTTKNQNTTEIYHTVLLSDYIYTSIVGIIYILAFFSTLKLTIKSDKYQKEILSGQITDNLSVTVNSTNSIVQNIASNLNVEERKKNLELEDFLINNDMINEFDNSSSNKNNNHEKQEKYDLWDELKMKLKINKK</sequence>
<feature type="disulfide bond" evidence="1">
    <location>
        <begin position="51"/>
        <end position="68"/>
    </location>
</feature>
<reference evidence="4 5" key="1">
    <citation type="submission" date="2014-09" db="EMBL/GenBank/DDBJ databases">
        <authorList>
            <person name="Martin A.A."/>
        </authorList>
    </citation>
    <scope>NUCLEOTIDE SEQUENCE</scope>
    <source>
        <strain evidence="5">ED321</strain>
        <strain evidence="4">ED321 Heterogonic</strain>
    </source>
</reference>
<feature type="domain" description="EGF-like" evidence="3">
    <location>
        <begin position="39"/>
        <end position="80"/>
    </location>
</feature>
<keyword evidence="5" id="KW-1185">Reference proteome</keyword>
<dbReference type="RefSeq" id="XP_024506244.1">
    <property type="nucleotide sequence ID" value="XM_024652692.1"/>
</dbReference>
<evidence type="ECO:0000313" key="7">
    <source>
        <dbReference type="WormBase" id="SRAE_2000170900"/>
    </source>
</evidence>
<comment type="caution">
    <text evidence="1">Lacks conserved residue(s) required for the propagation of feature annotation.</text>
</comment>
<evidence type="ECO:0000313" key="5">
    <source>
        <dbReference type="Proteomes" id="UP000035682"/>
    </source>
</evidence>
<reference evidence="6" key="2">
    <citation type="submission" date="2020-12" db="UniProtKB">
        <authorList>
            <consortium name="WormBaseParasite"/>
        </authorList>
    </citation>
    <scope>IDENTIFICATION</scope>
</reference>
<evidence type="ECO:0000256" key="2">
    <source>
        <dbReference type="SAM" id="Phobius"/>
    </source>
</evidence>
<keyword evidence="2" id="KW-0472">Membrane</keyword>
<organism evidence="4">
    <name type="scientific">Strongyloides ratti</name>
    <name type="common">Parasitic roundworm</name>
    <dbReference type="NCBI Taxonomy" id="34506"/>
    <lineage>
        <taxon>Eukaryota</taxon>
        <taxon>Metazoa</taxon>
        <taxon>Ecdysozoa</taxon>
        <taxon>Nematoda</taxon>
        <taxon>Chromadorea</taxon>
        <taxon>Rhabditida</taxon>
        <taxon>Tylenchina</taxon>
        <taxon>Panagrolaimomorpha</taxon>
        <taxon>Strongyloidoidea</taxon>
        <taxon>Strongyloididae</taxon>
        <taxon>Strongyloides</taxon>
    </lineage>
</organism>
<dbReference type="PROSITE" id="PS50026">
    <property type="entry name" value="EGF_3"/>
    <property type="match status" value="1"/>
</dbReference>
<feature type="transmembrane region" description="Helical" evidence="2">
    <location>
        <begin position="103"/>
        <end position="125"/>
    </location>
</feature>
<dbReference type="EMBL" id="LN609529">
    <property type="protein sequence ID" value="CEF67044.1"/>
    <property type="molecule type" value="Genomic_DNA"/>
</dbReference>